<protein>
    <submittedName>
        <fullName evidence="1">Uncharacterized protein</fullName>
    </submittedName>
</protein>
<reference evidence="1" key="1">
    <citation type="submission" date="2015-01" db="EMBL/GenBank/DDBJ databases">
        <authorList>
            <person name="Durling Mikael"/>
        </authorList>
    </citation>
    <scope>NUCLEOTIDE SEQUENCE</scope>
</reference>
<dbReference type="AlphaFoldDB" id="A0A0B7KJW4"/>
<sequence length="82" mass="9367">MGFKSHYRYYFLCSKKHLTSASPRADKIFSSGFKEAIPGDGDGLFHWMFEPIFDPDAFKIVMKIIHGKTRDIARIVTAIQLA</sequence>
<proteinExistence type="predicted"/>
<organism evidence="1">
    <name type="scientific">Bionectria ochroleuca</name>
    <name type="common">Gliocladium roseum</name>
    <dbReference type="NCBI Taxonomy" id="29856"/>
    <lineage>
        <taxon>Eukaryota</taxon>
        <taxon>Fungi</taxon>
        <taxon>Dikarya</taxon>
        <taxon>Ascomycota</taxon>
        <taxon>Pezizomycotina</taxon>
        <taxon>Sordariomycetes</taxon>
        <taxon>Hypocreomycetidae</taxon>
        <taxon>Hypocreales</taxon>
        <taxon>Bionectriaceae</taxon>
        <taxon>Clonostachys</taxon>
    </lineage>
</organism>
<accession>A0A0B7KJW4</accession>
<dbReference type="EMBL" id="CDPU01000101">
    <property type="protein sequence ID" value="CEO57429.1"/>
    <property type="molecule type" value="Genomic_DNA"/>
</dbReference>
<evidence type="ECO:0000313" key="1">
    <source>
        <dbReference type="EMBL" id="CEO57429.1"/>
    </source>
</evidence>
<gene>
    <name evidence="1" type="ORF">BN869_000013487_1</name>
</gene>
<name>A0A0B7KJW4_BIOOC</name>